<organism evidence="2 3">
    <name type="scientific">Nyssa sinensis</name>
    <dbReference type="NCBI Taxonomy" id="561372"/>
    <lineage>
        <taxon>Eukaryota</taxon>
        <taxon>Viridiplantae</taxon>
        <taxon>Streptophyta</taxon>
        <taxon>Embryophyta</taxon>
        <taxon>Tracheophyta</taxon>
        <taxon>Spermatophyta</taxon>
        <taxon>Magnoliopsida</taxon>
        <taxon>eudicotyledons</taxon>
        <taxon>Gunneridae</taxon>
        <taxon>Pentapetalae</taxon>
        <taxon>asterids</taxon>
        <taxon>Cornales</taxon>
        <taxon>Nyssaceae</taxon>
        <taxon>Nyssa</taxon>
    </lineage>
</organism>
<dbReference type="Proteomes" id="UP000325577">
    <property type="component" value="Linkage Group LG16"/>
</dbReference>
<evidence type="ECO:0000313" key="3">
    <source>
        <dbReference type="Proteomes" id="UP000325577"/>
    </source>
</evidence>
<proteinExistence type="predicted"/>
<keyword evidence="1" id="KW-0175">Coiled coil</keyword>
<gene>
    <name evidence="2" type="ORF">F0562_029704</name>
</gene>
<evidence type="ECO:0000313" key="2">
    <source>
        <dbReference type="EMBL" id="KAA8537226.1"/>
    </source>
</evidence>
<dbReference type="EMBL" id="CM018039">
    <property type="protein sequence ID" value="KAA8537226.1"/>
    <property type="molecule type" value="Genomic_DNA"/>
</dbReference>
<dbReference type="SUPFAM" id="SSF52540">
    <property type="entry name" value="P-loop containing nucleoside triphosphate hydrolases"/>
    <property type="match status" value="1"/>
</dbReference>
<name>A0A5J5B4R6_9ASTE</name>
<keyword evidence="3" id="KW-1185">Reference proteome</keyword>
<dbReference type="OrthoDB" id="1736960at2759"/>
<evidence type="ECO:0000256" key="1">
    <source>
        <dbReference type="SAM" id="Coils"/>
    </source>
</evidence>
<accession>A0A5J5B4R6</accession>
<dbReference type="InterPro" id="IPR027417">
    <property type="entry name" value="P-loop_NTPase"/>
</dbReference>
<dbReference type="Gene3D" id="6.10.140.130">
    <property type="match status" value="1"/>
</dbReference>
<sequence>MNQRRIGSGCDFSAQGRKRVNFLSEGELQGSMELGTKYATPTERECDLDNRTSRWASDEEMVQLDSQLEEIDILERKRIQLEVELHALEKKKDKASIARLTEVRKELDDLKDKLQPLIKKYRKEKERINELHQLK</sequence>
<reference evidence="2 3" key="1">
    <citation type="submission" date="2019-09" db="EMBL/GenBank/DDBJ databases">
        <title>A chromosome-level genome assembly of the Chinese tupelo Nyssa sinensis.</title>
        <authorList>
            <person name="Yang X."/>
            <person name="Kang M."/>
            <person name="Yang Y."/>
            <person name="Xiong H."/>
            <person name="Wang M."/>
            <person name="Zhang Z."/>
            <person name="Wang Z."/>
            <person name="Wu H."/>
            <person name="Ma T."/>
            <person name="Liu J."/>
            <person name="Xi Z."/>
        </authorList>
    </citation>
    <scope>NUCLEOTIDE SEQUENCE [LARGE SCALE GENOMIC DNA]</scope>
    <source>
        <strain evidence="2">J267</strain>
        <tissue evidence="2">Leaf</tissue>
    </source>
</reference>
<dbReference type="AlphaFoldDB" id="A0A5J5B4R6"/>
<protein>
    <submittedName>
        <fullName evidence="2">Uncharacterized protein</fullName>
    </submittedName>
</protein>
<feature type="coiled-coil region" evidence="1">
    <location>
        <begin position="57"/>
        <end position="127"/>
    </location>
</feature>